<keyword evidence="1" id="KW-0479">Metal-binding</keyword>
<evidence type="ECO:0000256" key="3">
    <source>
        <dbReference type="ARBA" id="ARBA00022833"/>
    </source>
</evidence>
<dbReference type="InterPro" id="IPR017907">
    <property type="entry name" value="Znf_RING_CS"/>
</dbReference>
<dbReference type="PROSITE" id="PS50119">
    <property type="entry name" value="ZF_BBOX"/>
    <property type="match status" value="1"/>
</dbReference>
<protein>
    <submittedName>
        <fullName evidence="7">E3 ubiquitin-protein ligase TRIM56</fullName>
    </submittedName>
</protein>
<feature type="domain" description="B box-type" evidence="6">
    <location>
        <begin position="92"/>
        <end position="139"/>
    </location>
</feature>
<dbReference type="InterPro" id="IPR000315">
    <property type="entry name" value="Znf_B-box"/>
</dbReference>
<dbReference type="SMART" id="SM00184">
    <property type="entry name" value="RING"/>
    <property type="match status" value="1"/>
</dbReference>
<proteinExistence type="predicted"/>
<dbReference type="PROSITE" id="PS00518">
    <property type="entry name" value="ZF_RING_1"/>
    <property type="match status" value="1"/>
</dbReference>
<dbReference type="EMBL" id="NEDP02003109">
    <property type="protein sequence ID" value="OWF49442.1"/>
    <property type="molecule type" value="Genomic_DNA"/>
</dbReference>
<dbReference type="GO" id="GO:0061630">
    <property type="term" value="F:ubiquitin protein ligase activity"/>
    <property type="evidence" value="ECO:0007669"/>
    <property type="project" value="TreeGrafter"/>
</dbReference>
<organism evidence="7 8">
    <name type="scientific">Mizuhopecten yessoensis</name>
    <name type="common">Japanese scallop</name>
    <name type="synonym">Patinopecten yessoensis</name>
    <dbReference type="NCBI Taxonomy" id="6573"/>
    <lineage>
        <taxon>Eukaryota</taxon>
        <taxon>Metazoa</taxon>
        <taxon>Spiralia</taxon>
        <taxon>Lophotrochozoa</taxon>
        <taxon>Mollusca</taxon>
        <taxon>Bivalvia</taxon>
        <taxon>Autobranchia</taxon>
        <taxon>Pteriomorphia</taxon>
        <taxon>Pectinida</taxon>
        <taxon>Pectinoidea</taxon>
        <taxon>Pectinidae</taxon>
        <taxon>Mizuhopecten</taxon>
    </lineage>
</organism>
<evidence type="ECO:0000256" key="4">
    <source>
        <dbReference type="PROSITE-ProRule" id="PRU00024"/>
    </source>
</evidence>
<dbReference type="SUPFAM" id="SSF57850">
    <property type="entry name" value="RING/U-box"/>
    <property type="match status" value="1"/>
</dbReference>
<dbReference type="CDD" id="cd19757">
    <property type="entry name" value="Bbox1"/>
    <property type="match status" value="1"/>
</dbReference>
<dbReference type="InterPro" id="IPR013083">
    <property type="entry name" value="Znf_RING/FYVE/PHD"/>
</dbReference>
<dbReference type="Gene3D" id="3.30.40.10">
    <property type="entry name" value="Zinc/RING finger domain, C3HC4 (zinc finger)"/>
    <property type="match status" value="1"/>
</dbReference>
<keyword evidence="2 4" id="KW-0863">Zinc-finger</keyword>
<gene>
    <name evidence="7" type="ORF">KP79_PYT19467</name>
</gene>
<keyword evidence="8" id="KW-1185">Reference proteome</keyword>
<dbReference type="Pfam" id="PF13445">
    <property type="entry name" value="zf-RING_UBOX"/>
    <property type="match status" value="1"/>
</dbReference>
<evidence type="ECO:0000256" key="2">
    <source>
        <dbReference type="ARBA" id="ARBA00022771"/>
    </source>
</evidence>
<name>A0A210QL19_MIZYE</name>
<dbReference type="PROSITE" id="PS50089">
    <property type="entry name" value="ZF_RING_2"/>
    <property type="match status" value="1"/>
</dbReference>
<evidence type="ECO:0000259" key="6">
    <source>
        <dbReference type="PROSITE" id="PS50119"/>
    </source>
</evidence>
<dbReference type="InterPro" id="IPR047153">
    <property type="entry name" value="TRIM45/56/19-like"/>
</dbReference>
<evidence type="ECO:0000313" key="7">
    <source>
        <dbReference type="EMBL" id="OWF49442.1"/>
    </source>
</evidence>
<dbReference type="OrthoDB" id="1630758at2759"/>
<dbReference type="GO" id="GO:0008270">
    <property type="term" value="F:zinc ion binding"/>
    <property type="evidence" value="ECO:0007669"/>
    <property type="project" value="UniProtKB-KW"/>
</dbReference>
<dbReference type="PANTHER" id="PTHR25462:SF296">
    <property type="entry name" value="MEIOTIC P26, ISOFORM F"/>
    <property type="match status" value="1"/>
</dbReference>
<sequence length="702" mass="80267">MATNVTRGVSLSCLLCLKEYNIPRTLPCHHTYCEECLKHYIENLSGAEFVCPVGCNVVGTIDSSIQMDELIKTFPINVLYASLAKSARLDERECDHCPNQTMARRATMWCKNCEGSLCRDCTVDHRKRRISVNHDIIDIAKEGNHVVESFRVEVNCPCHKGRQIVSFCSVHSELCCSECCKTRHVGCTLWTITDASQRQVANMNFEQMARKISDLSNKQKDNMKELDSQYEQHLVSMNTHIMNAKDKLDTLHKLFQVKTREEKKARKRQLEILQQQTRMFQTELENNSKICSSITKGISQNQSFVVLTQIREQTRKHFEAIQYILDGYIDVRVDLQITDTIEHVESLKSVGEVTETLYQSVVFKDALNTIEHDLISEHSSSSDSYPKNDSSYCSMDLPTSEHFSEETTVKHIYPEQQLVKTPRLGVPGLPRPCVPSRPELVLGNTLKCVISVKSSDLGNRTWLTGGTYLPDGRLILADFGNGQILLCDERYNIIRKEKMKVGPQEIAYCEVQNAVYVRTGPQIVKFSLDPFALRQIGTIELPAGTTHQCGIALYEDTLVVGSLGSVLLMSRDGKVLRVIRRQGKPYSVTICRPLQRFCYMHNDDIVYCSMNGDEVSRYNRKHYECKKVRGMGFDMYGHLYLCCFTQPRGYIYQLPQTGQKGRVLSYQGSMKRPRFVMYHPRKQEFIVTSFQERVAFEVAVFD</sequence>
<dbReference type="PANTHER" id="PTHR25462">
    <property type="entry name" value="BONUS, ISOFORM C-RELATED"/>
    <property type="match status" value="1"/>
</dbReference>
<dbReference type="Gene3D" id="3.30.160.60">
    <property type="entry name" value="Classic Zinc Finger"/>
    <property type="match status" value="1"/>
</dbReference>
<evidence type="ECO:0000256" key="1">
    <source>
        <dbReference type="ARBA" id="ARBA00022723"/>
    </source>
</evidence>
<dbReference type="InterPro" id="IPR027370">
    <property type="entry name" value="Znf-RING_euk"/>
</dbReference>
<dbReference type="Proteomes" id="UP000242188">
    <property type="component" value="Unassembled WGS sequence"/>
</dbReference>
<reference evidence="7 8" key="1">
    <citation type="journal article" date="2017" name="Nat. Ecol. Evol.">
        <title>Scallop genome provides insights into evolution of bilaterian karyotype and development.</title>
        <authorList>
            <person name="Wang S."/>
            <person name="Zhang J."/>
            <person name="Jiao W."/>
            <person name="Li J."/>
            <person name="Xun X."/>
            <person name="Sun Y."/>
            <person name="Guo X."/>
            <person name="Huan P."/>
            <person name="Dong B."/>
            <person name="Zhang L."/>
            <person name="Hu X."/>
            <person name="Sun X."/>
            <person name="Wang J."/>
            <person name="Zhao C."/>
            <person name="Wang Y."/>
            <person name="Wang D."/>
            <person name="Huang X."/>
            <person name="Wang R."/>
            <person name="Lv J."/>
            <person name="Li Y."/>
            <person name="Zhang Z."/>
            <person name="Liu B."/>
            <person name="Lu W."/>
            <person name="Hui Y."/>
            <person name="Liang J."/>
            <person name="Zhou Z."/>
            <person name="Hou R."/>
            <person name="Li X."/>
            <person name="Liu Y."/>
            <person name="Li H."/>
            <person name="Ning X."/>
            <person name="Lin Y."/>
            <person name="Zhao L."/>
            <person name="Xing Q."/>
            <person name="Dou J."/>
            <person name="Li Y."/>
            <person name="Mao J."/>
            <person name="Guo H."/>
            <person name="Dou H."/>
            <person name="Li T."/>
            <person name="Mu C."/>
            <person name="Jiang W."/>
            <person name="Fu Q."/>
            <person name="Fu X."/>
            <person name="Miao Y."/>
            <person name="Liu J."/>
            <person name="Yu Q."/>
            <person name="Li R."/>
            <person name="Liao H."/>
            <person name="Li X."/>
            <person name="Kong Y."/>
            <person name="Jiang Z."/>
            <person name="Chourrout D."/>
            <person name="Li R."/>
            <person name="Bao Z."/>
        </authorList>
    </citation>
    <scope>NUCLEOTIDE SEQUENCE [LARGE SCALE GENOMIC DNA]</scope>
    <source>
        <strain evidence="7 8">PY_sf001</strain>
    </source>
</reference>
<keyword evidence="3" id="KW-0862">Zinc</keyword>
<evidence type="ECO:0000313" key="8">
    <source>
        <dbReference type="Proteomes" id="UP000242188"/>
    </source>
</evidence>
<feature type="domain" description="RING-type" evidence="5">
    <location>
        <begin position="13"/>
        <end position="53"/>
    </location>
</feature>
<accession>A0A210QL19</accession>
<evidence type="ECO:0000259" key="5">
    <source>
        <dbReference type="PROSITE" id="PS50089"/>
    </source>
</evidence>
<comment type="caution">
    <text evidence="7">The sequence shown here is derived from an EMBL/GenBank/DDBJ whole genome shotgun (WGS) entry which is preliminary data.</text>
</comment>
<dbReference type="AlphaFoldDB" id="A0A210QL19"/>
<dbReference type="SUPFAM" id="SSF63829">
    <property type="entry name" value="Calcium-dependent phosphotriesterase"/>
    <property type="match status" value="1"/>
</dbReference>
<dbReference type="InterPro" id="IPR001841">
    <property type="entry name" value="Znf_RING"/>
</dbReference>